<dbReference type="PROSITE" id="PS50846">
    <property type="entry name" value="HMA_2"/>
    <property type="match status" value="1"/>
</dbReference>
<proteinExistence type="predicted"/>
<feature type="domain" description="HMA" evidence="2">
    <location>
        <begin position="1"/>
        <end position="66"/>
    </location>
</feature>
<evidence type="ECO:0000256" key="1">
    <source>
        <dbReference type="ARBA" id="ARBA00022723"/>
    </source>
</evidence>
<dbReference type="Gene3D" id="3.30.70.100">
    <property type="match status" value="1"/>
</dbReference>
<dbReference type="GO" id="GO:0046872">
    <property type="term" value="F:metal ion binding"/>
    <property type="evidence" value="ECO:0007669"/>
    <property type="project" value="UniProtKB-KW"/>
</dbReference>
<sequence>MKFSLVVQNIKCGGCAKTISTKLSELENIKEVLVNVNSGTISFESKNVESTQRLRDSLKALGYPTADAKNGLGDKAKSFLSCDSGRIMQE</sequence>
<protein>
    <submittedName>
        <fullName evidence="3">Copper chaperone CopZ</fullName>
    </submittedName>
</protein>
<dbReference type="Pfam" id="PF00403">
    <property type="entry name" value="HMA"/>
    <property type="match status" value="1"/>
</dbReference>
<dbReference type="AlphaFoldDB" id="A0A1X7L7N1"/>
<dbReference type="InterPro" id="IPR006121">
    <property type="entry name" value="HMA_dom"/>
</dbReference>
<dbReference type="RefSeq" id="WP_085500560.1">
    <property type="nucleotide sequence ID" value="NZ_FXAO01000010.1"/>
</dbReference>
<gene>
    <name evidence="3" type="ORF">SAMN03080602_03892</name>
</gene>
<evidence type="ECO:0000313" key="4">
    <source>
        <dbReference type="Proteomes" id="UP000193420"/>
    </source>
</evidence>
<dbReference type="PROSITE" id="PS01047">
    <property type="entry name" value="HMA_1"/>
    <property type="match status" value="1"/>
</dbReference>
<keyword evidence="1" id="KW-0479">Metal-binding</keyword>
<evidence type="ECO:0000313" key="3">
    <source>
        <dbReference type="EMBL" id="SMG49851.1"/>
    </source>
</evidence>
<dbReference type="InterPro" id="IPR017969">
    <property type="entry name" value="Heavy-metal-associated_CS"/>
</dbReference>
<dbReference type="STRING" id="188872.SAMN03080602_03892"/>
<dbReference type="Proteomes" id="UP000193420">
    <property type="component" value="Unassembled WGS sequence"/>
</dbReference>
<organism evidence="3 4">
    <name type="scientific">Arenibacter troitsensis</name>
    <dbReference type="NCBI Taxonomy" id="188872"/>
    <lineage>
        <taxon>Bacteria</taxon>
        <taxon>Pseudomonadati</taxon>
        <taxon>Bacteroidota</taxon>
        <taxon>Flavobacteriia</taxon>
        <taxon>Flavobacteriales</taxon>
        <taxon>Flavobacteriaceae</taxon>
        <taxon>Arenibacter</taxon>
    </lineage>
</organism>
<evidence type="ECO:0000259" key="2">
    <source>
        <dbReference type="PROSITE" id="PS50846"/>
    </source>
</evidence>
<dbReference type="SUPFAM" id="SSF55008">
    <property type="entry name" value="HMA, heavy metal-associated domain"/>
    <property type="match status" value="1"/>
</dbReference>
<dbReference type="InterPro" id="IPR036163">
    <property type="entry name" value="HMA_dom_sf"/>
</dbReference>
<reference evidence="4" key="1">
    <citation type="submission" date="2017-04" db="EMBL/GenBank/DDBJ databases">
        <authorList>
            <person name="Varghese N."/>
            <person name="Submissions S."/>
        </authorList>
    </citation>
    <scope>NUCLEOTIDE SEQUENCE [LARGE SCALE GENOMIC DNA]</scope>
    <source>
        <strain evidence="4">DSM 19835</strain>
    </source>
</reference>
<name>A0A1X7L7N1_9FLAO</name>
<dbReference type="EMBL" id="FXAO01000010">
    <property type="protein sequence ID" value="SMG49851.1"/>
    <property type="molecule type" value="Genomic_DNA"/>
</dbReference>
<dbReference type="OrthoDB" id="677920at2"/>
<dbReference type="CDD" id="cd00371">
    <property type="entry name" value="HMA"/>
    <property type="match status" value="1"/>
</dbReference>
<accession>A0A1X7L7N1</accession>
<keyword evidence="4" id="KW-1185">Reference proteome</keyword>